<proteinExistence type="predicted"/>
<dbReference type="InterPro" id="IPR008621">
    <property type="entry name" value="Cbb3-typ_cyt_oxidase_comp"/>
</dbReference>
<keyword evidence="1" id="KW-1133">Transmembrane helix</keyword>
<reference evidence="2 3" key="1">
    <citation type="submission" date="2022-01" db="EMBL/GenBank/DDBJ databases">
        <title>Octadecabacter sp. nov., isolated from a marine alga.</title>
        <authorList>
            <person name="Jin M.S."/>
            <person name="Kim H.M."/>
            <person name="Han D.M."/>
            <person name="Jung J.J."/>
            <person name="Jeon C.O."/>
        </authorList>
    </citation>
    <scope>NUCLEOTIDE SEQUENCE [LARGE SCALE GENOMIC DNA]</scope>
    <source>
        <strain evidence="2 3">G9-8</strain>
    </source>
</reference>
<organism evidence="2 3">
    <name type="scientific">Octadecabacter dasysiphoniae</name>
    <dbReference type="NCBI Taxonomy" id="2909341"/>
    <lineage>
        <taxon>Bacteria</taxon>
        <taxon>Pseudomonadati</taxon>
        <taxon>Pseudomonadota</taxon>
        <taxon>Alphaproteobacteria</taxon>
        <taxon>Rhodobacterales</taxon>
        <taxon>Roseobacteraceae</taxon>
        <taxon>Octadecabacter</taxon>
    </lineage>
</organism>
<feature type="transmembrane region" description="Helical" evidence="1">
    <location>
        <begin position="14"/>
        <end position="32"/>
    </location>
</feature>
<evidence type="ECO:0000313" key="3">
    <source>
        <dbReference type="Proteomes" id="UP001200557"/>
    </source>
</evidence>
<gene>
    <name evidence="2" type="ORF">L0664_04685</name>
</gene>
<name>A0ABS9CU41_9RHOB</name>
<dbReference type="CDD" id="cd01324">
    <property type="entry name" value="cbb3_Oxidase_CcoQ"/>
    <property type="match status" value="1"/>
</dbReference>
<comment type="caution">
    <text evidence="2">The sequence shown here is derived from an EMBL/GenBank/DDBJ whole genome shotgun (WGS) entry which is preliminary data.</text>
</comment>
<keyword evidence="1" id="KW-0472">Membrane</keyword>
<accession>A0ABS9CU41</accession>
<dbReference type="RefSeq" id="WP_235224458.1">
    <property type="nucleotide sequence ID" value="NZ_JAKGAQ010000001.1"/>
</dbReference>
<evidence type="ECO:0000256" key="1">
    <source>
        <dbReference type="SAM" id="Phobius"/>
    </source>
</evidence>
<dbReference type="Proteomes" id="UP001200557">
    <property type="component" value="Unassembled WGS sequence"/>
</dbReference>
<dbReference type="Pfam" id="PF05545">
    <property type="entry name" value="FixQ"/>
    <property type="match status" value="1"/>
</dbReference>
<evidence type="ECO:0000313" key="2">
    <source>
        <dbReference type="EMBL" id="MCF2870354.1"/>
    </source>
</evidence>
<dbReference type="EMBL" id="JAKGAQ010000001">
    <property type="protein sequence ID" value="MCF2870354.1"/>
    <property type="molecule type" value="Genomic_DNA"/>
</dbReference>
<keyword evidence="1" id="KW-0812">Transmembrane</keyword>
<keyword evidence="3" id="KW-1185">Reference proteome</keyword>
<protein>
    <submittedName>
        <fullName evidence="2">Cbb3-type cytochrome c oxidase subunit 3</fullName>
    </submittedName>
</protein>
<sequence length="78" mass="8593">METYSLLREFADSWVLLAMFGFFLGAAIWAFLPSQNSAREDASQIPFRNDIPPSKCAGTCADCASKAVDDKMKGLRNV</sequence>